<dbReference type="InterPro" id="IPR011009">
    <property type="entry name" value="Kinase-like_dom_sf"/>
</dbReference>
<dbReference type="InterPro" id="IPR036572">
    <property type="entry name" value="Doublecortin_dom_sf"/>
</dbReference>
<protein>
    <recommendedName>
        <fullName evidence="15">Serine/threonine-protein kinase DCLK2</fullName>
        <ecNumber evidence="3">2.7.11.1</ecNumber>
    </recommendedName>
    <alternativeName>
        <fullName evidence="18">CaMK-like CREB regulatory kinase 2</fullName>
    </alternativeName>
    <alternativeName>
        <fullName evidence="16">Doublecortin-like and CAM kinase-like 2</fullName>
    </alternativeName>
    <alternativeName>
        <fullName evidence="17">Doublecortin-like kinase 2</fullName>
    </alternativeName>
</protein>
<evidence type="ECO:0000256" key="10">
    <source>
        <dbReference type="ARBA" id="ARBA00022777"/>
    </source>
</evidence>
<evidence type="ECO:0000256" key="4">
    <source>
        <dbReference type="ARBA" id="ARBA00022490"/>
    </source>
</evidence>
<gene>
    <name evidence="23" type="primary">LOC113570286</name>
</gene>
<evidence type="ECO:0000256" key="17">
    <source>
        <dbReference type="ARBA" id="ARBA00079902"/>
    </source>
</evidence>
<dbReference type="InterPro" id="IPR017441">
    <property type="entry name" value="Protein_kinase_ATP_BS"/>
</dbReference>
<dbReference type="GO" id="GO:0004674">
    <property type="term" value="F:protein serine/threonine kinase activity"/>
    <property type="evidence" value="ECO:0007669"/>
    <property type="project" value="UniProtKB-KW"/>
</dbReference>
<keyword evidence="5" id="KW-0723">Serine/threonine-protein kinase</keyword>
<feature type="binding site" evidence="19">
    <location>
        <position position="371"/>
    </location>
    <ligand>
        <name>ATP</name>
        <dbReference type="ChEBI" id="CHEBI:30616"/>
    </ligand>
</feature>
<evidence type="ECO:0000259" key="21">
    <source>
        <dbReference type="PROSITE" id="PS50011"/>
    </source>
</evidence>
<reference evidence="23" key="4">
    <citation type="submission" date="2025-08" db="UniProtKB">
        <authorList>
            <consortium name="Ensembl"/>
        </authorList>
    </citation>
    <scope>IDENTIFICATION</scope>
</reference>
<evidence type="ECO:0000256" key="7">
    <source>
        <dbReference type="ARBA" id="ARBA00022679"/>
    </source>
</evidence>
<name>A0A4W4E0D0_ELEEL</name>
<keyword evidence="24" id="KW-1185">Reference proteome</keyword>
<evidence type="ECO:0000259" key="22">
    <source>
        <dbReference type="PROSITE" id="PS50309"/>
    </source>
</evidence>
<dbReference type="PROSITE" id="PS50309">
    <property type="entry name" value="DC"/>
    <property type="match status" value="2"/>
</dbReference>
<dbReference type="SMART" id="SM00537">
    <property type="entry name" value="DCX"/>
    <property type="match status" value="2"/>
</dbReference>
<keyword evidence="6" id="KW-0597">Phosphoprotein</keyword>
<dbReference type="FunFam" id="3.10.20.230:FF:000002">
    <property type="entry name" value="serine/threonine-protein kinase DCLK2 isoform X1"/>
    <property type="match status" value="1"/>
</dbReference>
<evidence type="ECO:0000256" key="8">
    <source>
        <dbReference type="ARBA" id="ARBA00022737"/>
    </source>
</evidence>
<evidence type="ECO:0000256" key="1">
    <source>
        <dbReference type="ARBA" id="ARBA00004245"/>
    </source>
</evidence>
<comment type="subcellular location">
    <subcellularLocation>
        <location evidence="1">Cytoplasm</location>
        <location evidence="1">Cytoskeleton</location>
    </subcellularLocation>
</comment>
<dbReference type="PANTHER" id="PTHR24347">
    <property type="entry name" value="SERINE/THREONINE-PROTEIN KINASE"/>
    <property type="match status" value="1"/>
</dbReference>
<dbReference type="PROSITE" id="PS00107">
    <property type="entry name" value="PROTEIN_KINASE_ATP"/>
    <property type="match status" value="1"/>
</dbReference>
<organism evidence="23 24">
    <name type="scientific">Electrophorus electricus</name>
    <name type="common">Electric eel</name>
    <name type="synonym">Gymnotus electricus</name>
    <dbReference type="NCBI Taxonomy" id="8005"/>
    <lineage>
        <taxon>Eukaryota</taxon>
        <taxon>Metazoa</taxon>
        <taxon>Chordata</taxon>
        <taxon>Craniata</taxon>
        <taxon>Vertebrata</taxon>
        <taxon>Euteleostomi</taxon>
        <taxon>Actinopterygii</taxon>
        <taxon>Neopterygii</taxon>
        <taxon>Teleostei</taxon>
        <taxon>Ostariophysi</taxon>
        <taxon>Gymnotiformes</taxon>
        <taxon>Gymnotoidei</taxon>
        <taxon>Gymnotidae</taxon>
        <taxon>Electrophorus</taxon>
    </lineage>
</organism>
<dbReference type="GO" id="GO:0005524">
    <property type="term" value="F:ATP binding"/>
    <property type="evidence" value="ECO:0007669"/>
    <property type="project" value="UniProtKB-UniRule"/>
</dbReference>
<dbReference type="STRING" id="8005.ENSEEEP00000005264"/>
<evidence type="ECO:0000256" key="15">
    <source>
        <dbReference type="ARBA" id="ARBA00070436"/>
    </source>
</evidence>
<dbReference type="Proteomes" id="UP000314983">
    <property type="component" value="Chromosome 22"/>
</dbReference>
<reference evidence="24" key="1">
    <citation type="journal article" date="2014" name="Science">
        <title>Nonhuman genetics. Genomic basis for the convergent evolution of electric organs.</title>
        <authorList>
            <person name="Gallant J.R."/>
            <person name="Traeger L.L."/>
            <person name="Volkening J.D."/>
            <person name="Moffett H."/>
            <person name="Chen P.H."/>
            <person name="Novina C.D."/>
            <person name="Phillips G.N.Jr."/>
            <person name="Anand R."/>
            <person name="Wells G.B."/>
            <person name="Pinch M."/>
            <person name="Guth R."/>
            <person name="Unguez G.A."/>
            <person name="Albert J.S."/>
            <person name="Zakon H.H."/>
            <person name="Samanta M.P."/>
            <person name="Sussman M.R."/>
        </authorList>
    </citation>
    <scope>NUCLEOTIDE SEQUENCE [LARGE SCALE GENOMIC DNA]</scope>
</reference>
<reference evidence="24" key="2">
    <citation type="journal article" date="2017" name="Sci. Adv.">
        <title>A tail of two voltages: Proteomic comparison of the three electric organs of the electric eel.</title>
        <authorList>
            <person name="Traeger L.L."/>
            <person name="Sabat G."/>
            <person name="Barrett-Wilt G.A."/>
            <person name="Wells G.B."/>
            <person name="Sussman M.R."/>
        </authorList>
    </citation>
    <scope>NUCLEOTIDE SEQUENCE [LARGE SCALE GENOMIC DNA]</scope>
</reference>
<dbReference type="Pfam" id="PF03607">
    <property type="entry name" value="DCX"/>
    <property type="match status" value="2"/>
</dbReference>
<keyword evidence="7" id="KW-0808">Transferase</keyword>
<comment type="similarity">
    <text evidence="2">Belongs to the protein kinase superfamily. CAMK Ser/Thr protein kinase family. CaMK subfamily.</text>
</comment>
<dbReference type="Gene3D" id="3.10.20.230">
    <property type="entry name" value="Doublecortin domain"/>
    <property type="match status" value="2"/>
</dbReference>
<feature type="domain" description="Protein kinase" evidence="21">
    <location>
        <begin position="342"/>
        <end position="599"/>
    </location>
</feature>
<dbReference type="FunFam" id="3.30.200.20:FF:000057">
    <property type="entry name" value="Serine/threonine-protein kinase DCLK1 isoform 2"/>
    <property type="match status" value="1"/>
</dbReference>
<feature type="region of interest" description="Disordered" evidence="20">
    <location>
        <begin position="13"/>
        <end position="43"/>
    </location>
</feature>
<dbReference type="SUPFAM" id="SSF56112">
    <property type="entry name" value="Protein kinase-like (PK-like)"/>
    <property type="match status" value="1"/>
</dbReference>
<dbReference type="CDD" id="cd17069">
    <property type="entry name" value="DCX2"/>
    <property type="match status" value="1"/>
</dbReference>
<keyword evidence="8" id="KW-0677">Repeat</keyword>
<feature type="domain" description="Doublecortin" evidence="22">
    <location>
        <begin position="184"/>
        <end position="267"/>
    </location>
</feature>
<evidence type="ECO:0000256" key="2">
    <source>
        <dbReference type="ARBA" id="ARBA00005354"/>
    </source>
</evidence>
<dbReference type="Gene3D" id="1.10.510.10">
    <property type="entry name" value="Transferase(Phosphotransferase) domain 1"/>
    <property type="match status" value="1"/>
</dbReference>
<evidence type="ECO:0000256" key="18">
    <source>
        <dbReference type="ARBA" id="ARBA00080759"/>
    </source>
</evidence>
<evidence type="ECO:0000256" key="5">
    <source>
        <dbReference type="ARBA" id="ARBA00022527"/>
    </source>
</evidence>
<keyword evidence="12" id="KW-0206">Cytoskeleton</keyword>
<dbReference type="GeneTree" id="ENSGT00940000154895"/>
<accession>A0A4W4E0D0</accession>
<evidence type="ECO:0000256" key="9">
    <source>
        <dbReference type="ARBA" id="ARBA00022741"/>
    </source>
</evidence>
<keyword evidence="9 19" id="KW-0547">Nucleotide-binding</keyword>
<keyword evidence="10" id="KW-0418">Kinase</keyword>
<keyword evidence="4" id="KW-0963">Cytoplasm</keyword>
<feature type="compositionally biased region" description="Low complexity" evidence="20">
    <location>
        <begin position="23"/>
        <end position="42"/>
    </location>
</feature>
<dbReference type="SMART" id="SM00220">
    <property type="entry name" value="S_TKc"/>
    <property type="match status" value="1"/>
</dbReference>
<evidence type="ECO:0000256" key="6">
    <source>
        <dbReference type="ARBA" id="ARBA00022553"/>
    </source>
</evidence>
<dbReference type="AlphaFoldDB" id="A0A4W4E0D0"/>
<feature type="domain" description="Doublecortin" evidence="22">
    <location>
        <begin position="66"/>
        <end position="152"/>
    </location>
</feature>
<evidence type="ECO:0000256" key="19">
    <source>
        <dbReference type="PROSITE-ProRule" id="PRU10141"/>
    </source>
</evidence>
<evidence type="ECO:0000256" key="16">
    <source>
        <dbReference type="ARBA" id="ARBA00079695"/>
    </source>
</evidence>
<dbReference type="GO" id="GO:0007417">
    <property type="term" value="P:central nervous system development"/>
    <property type="evidence" value="ECO:0007669"/>
    <property type="project" value="UniProtKB-ARBA"/>
</dbReference>
<comment type="catalytic activity">
    <reaction evidence="14">
        <text>L-seryl-[protein] + ATP = O-phospho-L-seryl-[protein] + ADP + H(+)</text>
        <dbReference type="Rhea" id="RHEA:17989"/>
        <dbReference type="Rhea" id="RHEA-COMP:9863"/>
        <dbReference type="Rhea" id="RHEA-COMP:11604"/>
        <dbReference type="ChEBI" id="CHEBI:15378"/>
        <dbReference type="ChEBI" id="CHEBI:29999"/>
        <dbReference type="ChEBI" id="CHEBI:30616"/>
        <dbReference type="ChEBI" id="CHEBI:83421"/>
        <dbReference type="ChEBI" id="CHEBI:456216"/>
        <dbReference type="EC" id="2.7.11.1"/>
    </reaction>
</comment>
<dbReference type="Ensembl" id="ENSEEET00000005335.2">
    <property type="protein sequence ID" value="ENSEEEP00000005264.2"/>
    <property type="gene ID" value="ENSEEEG00000002747.2"/>
</dbReference>
<dbReference type="EC" id="2.7.11.1" evidence="3"/>
<evidence type="ECO:0000313" key="23">
    <source>
        <dbReference type="Ensembl" id="ENSEEEP00000005264.2"/>
    </source>
</evidence>
<proteinExistence type="inferred from homology"/>
<dbReference type="FunFam" id="3.10.20.230:FF:000001">
    <property type="entry name" value="serine/threonine-protein kinase DCLK1 isoform X1"/>
    <property type="match status" value="1"/>
</dbReference>
<evidence type="ECO:0000256" key="12">
    <source>
        <dbReference type="ARBA" id="ARBA00023212"/>
    </source>
</evidence>
<evidence type="ECO:0000256" key="14">
    <source>
        <dbReference type="ARBA" id="ARBA00048679"/>
    </source>
</evidence>
<evidence type="ECO:0000313" key="24">
    <source>
        <dbReference type="Proteomes" id="UP000314983"/>
    </source>
</evidence>
<sequence>MSLSRSIELEHFDERDKAHRSTRATGSGSPSGSRASSLVPSPAHSANCSFYRTRTLQALSSEKRAKKVRFYRNGDRYFKGLVYAVSNDRFRSLDALLAELTRSLADNLHLPQGVRNIYTVDGAKKVASLDDLVEGESYVCASNEPFRKVDYTKNVNPNWGSRMAGVVLGAAAEGRESKGFIKPKLVTVIRSGVKPRKAVRVLLNKKTAHSFEQVLADITEAIKLDSGAVKKLYTLDGKQVCVLQDFFGDDDVFIACGPEKFRYAQDDAAIGHAGKATAVAFVNGDGPNTPQNTHTHQLSFQQVKLQSAPLCITRNLIAFRSCELKCSVNGNKEQSSIIAEKYKVGKVIGDGNFAVVKECVERATGQEYALKIIDKAKCSGKEHLIANEVAILRRVRHPSIILLIEEVDTPTELYLVMELIKGGDLFDAITSSTKYTERDASAMVYNLTGALKYLHRMSIVHRDIKPENLLVCEYPDGTKSLKLGDFGLATVVEGPLYTVCGTPTYVAPEIIAETGYGLKVDIWAAGVITYILLCGFPPFRSERNQQEELFEQILLGRLEFPSPYWDNISASAKDLIGKMLQVNVSTRYTAEEVLSHPWVLVRHTSTPTCSVRVHQSSSRKPCTVSFKP</sequence>
<comment type="catalytic activity">
    <reaction evidence="13">
        <text>L-threonyl-[protein] + ATP = O-phospho-L-threonyl-[protein] + ADP + H(+)</text>
        <dbReference type="Rhea" id="RHEA:46608"/>
        <dbReference type="Rhea" id="RHEA-COMP:11060"/>
        <dbReference type="Rhea" id="RHEA-COMP:11605"/>
        <dbReference type="ChEBI" id="CHEBI:15378"/>
        <dbReference type="ChEBI" id="CHEBI:30013"/>
        <dbReference type="ChEBI" id="CHEBI:30616"/>
        <dbReference type="ChEBI" id="CHEBI:61977"/>
        <dbReference type="ChEBI" id="CHEBI:456216"/>
        <dbReference type="EC" id="2.7.11.1"/>
    </reaction>
</comment>
<evidence type="ECO:0000256" key="13">
    <source>
        <dbReference type="ARBA" id="ARBA00047899"/>
    </source>
</evidence>
<dbReference type="Gene3D" id="3.30.200.20">
    <property type="entry name" value="Phosphorylase Kinase, domain 1"/>
    <property type="match status" value="1"/>
</dbReference>
<dbReference type="GO" id="GO:0035556">
    <property type="term" value="P:intracellular signal transduction"/>
    <property type="evidence" value="ECO:0007669"/>
    <property type="project" value="InterPro"/>
</dbReference>
<dbReference type="Pfam" id="PF00069">
    <property type="entry name" value="Pkinase"/>
    <property type="match status" value="1"/>
</dbReference>
<keyword evidence="11 19" id="KW-0067">ATP-binding</keyword>
<evidence type="ECO:0000256" key="20">
    <source>
        <dbReference type="SAM" id="MobiDB-lite"/>
    </source>
</evidence>
<reference evidence="23" key="3">
    <citation type="submission" date="2020-05" db="EMBL/GenBank/DDBJ databases">
        <title>Electrophorus electricus (electric eel) genome, fEleEle1, primary haplotype.</title>
        <authorList>
            <person name="Myers G."/>
            <person name="Meyer A."/>
            <person name="Fedrigo O."/>
            <person name="Formenti G."/>
            <person name="Rhie A."/>
            <person name="Tracey A."/>
            <person name="Sims Y."/>
            <person name="Jarvis E.D."/>
        </authorList>
    </citation>
    <scope>NUCLEOTIDE SEQUENCE [LARGE SCALE GENOMIC DNA]</scope>
</reference>
<dbReference type="FunFam" id="1.10.510.10:FF:000066">
    <property type="entry name" value="Serine/threonine-protein kinase DCLK1 isoform 2"/>
    <property type="match status" value="1"/>
</dbReference>
<dbReference type="GO" id="GO:0005856">
    <property type="term" value="C:cytoskeleton"/>
    <property type="evidence" value="ECO:0007669"/>
    <property type="project" value="UniProtKB-SubCell"/>
</dbReference>
<reference evidence="23" key="5">
    <citation type="submission" date="2025-09" db="UniProtKB">
        <authorList>
            <consortium name="Ensembl"/>
        </authorList>
    </citation>
    <scope>IDENTIFICATION</scope>
</reference>
<dbReference type="InterPro" id="IPR003533">
    <property type="entry name" value="Doublecortin_dom"/>
</dbReference>
<dbReference type="CDD" id="cd14095">
    <property type="entry name" value="STKc_DCKL"/>
    <property type="match status" value="1"/>
</dbReference>
<evidence type="ECO:0000256" key="11">
    <source>
        <dbReference type="ARBA" id="ARBA00022840"/>
    </source>
</evidence>
<dbReference type="PROSITE" id="PS50011">
    <property type="entry name" value="PROTEIN_KINASE_DOM"/>
    <property type="match status" value="1"/>
</dbReference>
<evidence type="ECO:0000256" key="3">
    <source>
        <dbReference type="ARBA" id="ARBA00012513"/>
    </source>
</evidence>
<dbReference type="SUPFAM" id="SSF89837">
    <property type="entry name" value="Doublecortin (DC)"/>
    <property type="match status" value="2"/>
</dbReference>
<dbReference type="InterPro" id="IPR000719">
    <property type="entry name" value="Prot_kinase_dom"/>
</dbReference>
<dbReference type="InterPro" id="IPR008271">
    <property type="entry name" value="Ser/Thr_kinase_AS"/>
</dbReference>
<dbReference type="PROSITE" id="PS00108">
    <property type="entry name" value="PROTEIN_KINASE_ST"/>
    <property type="match status" value="1"/>
</dbReference>